<comment type="caution">
    <text evidence="2">The sequence shown here is derived from an EMBL/GenBank/DDBJ whole genome shotgun (WGS) entry which is preliminary data.</text>
</comment>
<accession>A0AAV4NPW7</accession>
<reference evidence="2 3" key="1">
    <citation type="submission" date="2021-06" db="EMBL/GenBank/DDBJ databases">
        <title>Caerostris extrusa draft genome.</title>
        <authorList>
            <person name="Kono N."/>
            <person name="Arakawa K."/>
        </authorList>
    </citation>
    <scope>NUCLEOTIDE SEQUENCE [LARGE SCALE GENOMIC DNA]</scope>
</reference>
<sequence>MKLFPISVRNYFSFPIFEYLSLIIESGDLTKTEFSVLKLSYSNEIGNEPAVRAVLFAPFLPLLSMAIKRALPTKCPDLTPPRFYRSIYVKFMIKEERKGKEQHSAFFSKHEPLRKVSPK</sequence>
<dbReference type="EMBL" id="BPLR01021173">
    <property type="protein sequence ID" value="GIX86821.1"/>
    <property type="molecule type" value="Genomic_DNA"/>
</dbReference>
<organism evidence="2 3">
    <name type="scientific">Caerostris extrusa</name>
    <name type="common">Bark spider</name>
    <name type="synonym">Caerostris bankana</name>
    <dbReference type="NCBI Taxonomy" id="172846"/>
    <lineage>
        <taxon>Eukaryota</taxon>
        <taxon>Metazoa</taxon>
        <taxon>Ecdysozoa</taxon>
        <taxon>Arthropoda</taxon>
        <taxon>Chelicerata</taxon>
        <taxon>Arachnida</taxon>
        <taxon>Araneae</taxon>
        <taxon>Araneomorphae</taxon>
        <taxon>Entelegynae</taxon>
        <taxon>Araneoidea</taxon>
        <taxon>Araneidae</taxon>
        <taxon>Caerostris</taxon>
    </lineage>
</organism>
<feature type="region of interest" description="Disordered" evidence="1">
    <location>
        <begin position="98"/>
        <end position="119"/>
    </location>
</feature>
<gene>
    <name evidence="2" type="ORF">CEXT_621451</name>
</gene>
<dbReference type="Proteomes" id="UP001054945">
    <property type="component" value="Unassembled WGS sequence"/>
</dbReference>
<evidence type="ECO:0000313" key="2">
    <source>
        <dbReference type="EMBL" id="GIX86821.1"/>
    </source>
</evidence>
<evidence type="ECO:0000256" key="1">
    <source>
        <dbReference type="SAM" id="MobiDB-lite"/>
    </source>
</evidence>
<evidence type="ECO:0000313" key="3">
    <source>
        <dbReference type="Proteomes" id="UP001054945"/>
    </source>
</evidence>
<protein>
    <submittedName>
        <fullName evidence="2">Uncharacterized protein</fullName>
    </submittedName>
</protein>
<dbReference type="AlphaFoldDB" id="A0AAV4NPW7"/>
<proteinExistence type="predicted"/>
<keyword evidence="3" id="KW-1185">Reference proteome</keyword>
<name>A0AAV4NPW7_CAEEX</name>